<dbReference type="SUPFAM" id="SSF49899">
    <property type="entry name" value="Concanavalin A-like lectins/glucanases"/>
    <property type="match status" value="1"/>
</dbReference>
<feature type="signal peptide" evidence="2">
    <location>
        <begin position="1"/>
        <end position="22"/>
    </location>
</feature>
<dbReference type="RefSeq" id="WP_354008474.1">
    <property type="nucleotide sequence ID" value="NZ_JBEWTA010000001.1"/>
</dbReference>
<dbReference type="EMBL" id="JBEWTB010000002">
    <property type="protein sequence ID" value="MET4758387.1"/>
    <property type="molecule type" value="Genomic_DNA"/>
</dbReference>
<organism evidence="3 4">
    <name type="scientific">Endozoicomonas lisbonensis</name>
    <dbReference type="NCBI Taxonomy" id="3120522"/>
    <lineage>
        <taxon>Bacteria</taxon>
        <taxon>Pseudomonadati</taxon>
        <taxon>Pseudomonadota</taxon>
        <taxon>Gammaproteobacteria</taxon>
        <taxon>Oceanospirillales</taxon>
        <taxon>Endozoicomonadaceae</taxon>
        <taxon>Endozoicomonas</taxon>
    </lineage>
</organism>
<feature type="region of interest" description="Disordered" evidence="1">
    <location>
        <begin position="238"/>
        <end position="282"/>
    </location>
</feature>
<dbReference type="Gene3D" id="2.60.120.200">
    <property type="match status" value="1"/>
</dbReference>
<protein>
    <recommendedName>
        <fullName evidence="5">3-keto-disaccharide hydrolase domain-containing protein</fullName>
    </recommendedName>
</protein>
<evidence type="ECO:0000256" key="2">
    <source>
        <dbReference type="SAM" id="SignalP"/>
    </source>
</evidence>
<evidence type="ECO:0000313" key="3">
    <source>
        <dbReference type="EMBL" id="MET4758387.1"/>
    </source>
</evidence>
<evidence type="ECO:0000313" key="4">
    <source>
        <dbReference type="Proteomes" id="UP001549366"/>
    </source>
</evidence>
<accession>A0ABV2SKV1</accession>
<keyword evidence="4" id="KW-1185">Reference proteome</keyword>
<reference evidence="3 4" key="1">
    <citation type="submission" date="2024-06" db="EMBL/GenBank/DDBJ databases">
        <title>Genomic Encyclopedia of Type Strains, Phase V (KMG-V): Genome sequencing to study the core and pangenomes of soil and plant-associated prokaryotes.</title>
        <authorList>
            <person name="Whitman W."/>
        </authorList>
    </citation>
    <scope>NUCLEOTIDE SEQUENCE [LARGE SCALE GENOMIC DNA]</scope>
    <source>
        <strain evidence="3 4">NE40</strain>
    </source>
</reference>
<name>A0ABV2SKV1_9GAMM</name>
<feature type="chain" id="PRO_5047065264" description="3-keto-disaccharide hydrolase domain-containing protein" evidence="2">
    <location>
        <begin position="23"/>
        <end position="282"/>
    </location>
</feature>
<proteinExistence type="predicted"/>
<evidence type="ECO:0000256" key="1">
    <source>
        <dbReference type="SAM" id="MobiDB-lite"/>
    </source>
</evidence>
<dbReference type="InterPro" id="IPR013320">
    <property type="entry name" value="ConA-like_dom_sf"/>
</dbReference>
<sequence>MSSLSLTLLIFSTLILSNNSYSAPVPAGQRGNEATCYTFKEKGWQFYNNMKRPKLPVVGDKQEMLLIPDNQYQTGVAAAISSPVKPPFEVTFSYSTWDDDGSEWAIWNSADGLAFFFLKDTSDYGTPPDGDSLGLKQEGDGYAVLFKLYGSRSISLTGQNNRLLDWDRFRKAYSQRQWIPVKVAVTKDRIRVYANNQPVLNHHADLHTRYSGLGFSAGTGAADAEIAVKNLCITPLETRTTQTESGEPSEPPTVKDKNFIPAPGLEGLDSWPVSPDNMPPQP</sequence>
<comment type="caution">
    <text evidence="3">The sequence shown here is derived from an EMBL/GenBank/DDBJ whole genome shotgun (WGS) entry which is preliminary data.</text>
</comment>
<evidence type="ECO:0008006" key="5">
    <source>
        <dbReference type="Google" id="ProtNLM"/>
    </source>
</evidence>
<dbReference type="Proteomes" id="UP001549366">
    <property type="component" value="Unassembled WGS sequence"/>
</dbReference>
<keyword evidence="2" id="KW-0732">Signal</keyword>
<gene>
    <name evidence="3" type="ORF">V5J35_003579</name>
</gene>